<dbReference type="EMBL" id="JACCFH010000001">
    <property type="protein sequence ID" value="NYG34846.1"/>
    <property type="molecule type" value="Genomic_DNA"/>
</dbReference>
<dbReference type="InterPro" id="IPR029068">
    <property type="entry name" value="Glyas_Bleomycin-R_OHBP_Dase"/>
</dbReference>
<accession>A0A7Y9R268</accession>
<dbReference type="GO" id="GO:0046872">
    <property type="term" value="F:metal ion binding"/>
    <property type="evidence" value="ECO:0007669"/>
    <property type="project" value="UniProtKB-KW"/>
</dbReference>
<dbReference type="InterPro" id="IPR037523">
    <property type="entry name" value="VOC_core"/>
</dbReference>
<keyword evidence="1" id="KW-0479">Metal-binding</keyword>
<evidence type="ECO:0000313" key="4">
    <source>
        <dbReference type="Proteomes" id="UP000518288"/>
    </source>
</evidence>
<dbReference type="InterPro" id="IPR004360">
    <property type="entry name" value="Glyas_Fos-R_dOase_dom"/>
</dbReference>
<gene>
    <name evidence="3" type="ORF">BDD16_003832</name>
</gene>
<dbReference type="Pfam" id="PF00903">
    <property type="entry name" value="Glyoxalase"/>
    <property type="match status" value="1"/>
</dbReference>
<protein>
    <submittedName>
        <fullName evidence="3">4-hydroxyphenylpyruvate dioxygenase</fullName>
        <ecNumber evidence="3">1.13.11.27</ecNumber>
    </submittedName>
</protein>
<dbReference type="EC" id="1.13.11.27" evidence="3"/>
<name>A0A7Y9R268_9BURK</name>
<dbReference type="CDD" id="cd08342">
    <property type="entry name" value="HPPD_N_like"/>
    <property type="match status" value="1"/>
</dbReference>
<dbReference type="Proteomes" id="UP000518288">
    <property type="component" value="Unassembled WGS sequence"/>
</dbReference>
<evidence type="ECO:0000256" key="1">
    <source>
        <dbReference type="ARBA" id="ARBA00022723"/>
    </source>
</evidence>
<feature type="domain" description="VOC" evidence="2">
    <location>
        <begin position="24"/>
        <end position="141"/>
    </location>
</feature>
<organism evidence="3 4">
    <name type="scientific">Sphaerotilus montanus</name>
    <dbReference type="NCBI Taxonomy" id="522889"/>
    <lineage>
        <taxon>Bacteria</taxon>
        <taxon>Pseudomonadati</taxon>
        <taxon>Pseudomonadota</taxon>
        <taxon>Betaproteobacteria</taxon>
        <taxon>Burkholderiales</taxon>
        <taxon>Sphaerotilaceae</taxon>
        <taxon>Sphaerotilus</taxon>
    </lineage>
</organism>
<dbReference type="Gene3D" id="3.10.180.10">
    <property type="entry name" value="2,3-Dihydroxybiphenyl 1,2-Dioxygenase, domain 1"/>
    <property type="match status" value="2"/>
</dbReference>
<comment type="caution">
    <text evidence="3">The sequence shown here is derived from an EMBL/GenBank/DDBJ whole genome shotgun (WGS) entry which is preliminary data.</text>
</comment>
<reference evidence="3 4" key="1">
    <citation type="submission" date="2020-07" db="EMBL/GenBank/DDBJ databases">
        <title>Genomic Encyclopedia of Archaeal and Bacterial Type Strains, Phase II (KMG-II): from individual species to whole genera.</title>
        <authorList>
            <person name="Goeker M."/>
        </authorList>
    </citation>
    <scope>NUCLEOTIDE SEQUENCE [LARGE SCALE GENOMIC DNA]</scope>
    <source>
        <strain evidence="3 4">DSM 21226</strain>
    </source>
</reference>
<dbReference type="InterPro" id="IPR041736">
    <property type="entry name" value="4OHPhenylPyrv_dOase_N"/>
</dbReference>
<dbReference type="AlphaFoldDB" id="A0A7Y9R268"/>
<keyword evidence="3" id="KW-0223">Dioxygenase</keyword>
<dbReference type="GO" id="GO:0003868">
    <property type="term" value="F:4-hydroxyphenylpyruvate dioxygenase activity"/>
    <property type="evidence" value="ECO:0007669"/>
    <property type="project" value="UniProtKB-EC"/>
</dbReference>
<feature type="domain" description="VOC" evidence="2">
    <location>
        <begin position="170"/>
        <end position="294"/>
    </location>
</feature>
<dbReference type="SUPFAM" id="SSF54593">
    <property type="entry name" value="Glyoxalase/Bleomycin resistance protein/Dihydroxybiphenyl dioxygenase"/>
    <property type="match status" value="2"/>
</dbReference>
<keyword evidence="3" id="KW-0560">Oxidoreductase</keyword>
<sequence>MTLASVVADREAIGVLPNPLGLLGIEFIEYATSRPQALGQVLERLGFVPVARHRSREVQLYRQGDMHIIVNAHQGGLSGQAAPSETPVISAVAFRVRDAASAYRRVLELGAWAVPTQVEVMELNIPAIHGVGASRIYFVDRHREFSIYDVDFVPIPGVEQRPPARHGLHLFGVVQYIGLDRADDWTAFYGALFGFAELPREQSFGVLTSGRILASPCGQFHWQLIEPDPDAATFEHDELLQRVAFGCDDVLATAAVLRERGVEFVESVHGVRTDERGALTRPLLGGLVFELVRDKR</sequence>
<keyword evidence="3" id="KW-0670">Pyruvate</keyword>
<keyword evidence="4" id="KW-1185">Reference proteome</keyword>
<dbReference type="Pfam" id="PF14696">
    <property type="entry name" value="Glyoxalase_5"/>
    <property type="match status" value="1"/>
</dbReference>
<dbReference type="RefSeq" id="WP_179635437.1">
    <property type="nucleotide sequence ID" value="NZ_JACCFH010000001.1"/>
</dbReference>
<evidence type="ECO:0000313" key="3">
    <source>
        <dbReference type="EMBL" id="NYG34846.1"/>
    </source>
</evidence>
<evidence type="ECO:0000259" key="2">
    <source>
        <dbReference type="PROSITE" id="PS51819"/>
    </source>
</evidence>
<proteinExistence type="predicted"/>
<dbReference type="PROSITE" id="PS51819">
    <property type="entry name" value="VOC"/>
    <property type="match status" value="2"/>
</dbReference>